<dbReference type="AlphaFoldDB" id="A0A0E9PHG4"/>
<name>A0A0E9PHG4_ANGAN</name>
<reference evidence="1" key="2">
    <citation type="journal article" date="2015" name="Fish Shellfish Immunol.">
        <title>Early steps in the European eel (Anguilla anguilla)-Vibrio vulnificus interaction in the gills: Role of the RtxA13 toxin.</title>
        <authorList>
            <person name="Callol A."/>
            <person name="Pajuelo D."/>
            <person name="Ebbesson L."/>
            <person name="Teles M."/>
            <person name="MacKenzie S."/>
            <person name="Amaro C."/>
        </authorList>
    </citation>
    <scope>NUCLEOTIDE SEQUENCE</scope>
</reference>
<reference evidence="1" key="1">
    <citation type="submission" date="2014-11" db="EMBL/GenBank/DDBJ databases">
        <authorList>
            <person name="Amaro Gonzalez C."/>
        </authorList>
    </citation>
    <scope>NUCLEOTIDE SEQUENCE</scope>
</reference>
<evidence type="ECO:0000313" key="1">
    <source>
        <dbReference type="EMBL" id="JAH03520.1"/>
    </source>
</evidence>
<organism evidence="1">
    <name type="scientific">Anguilla anguilla</name>
    <name type="common">European freshwater eel</name>
    <name type="synonym">Muraena anguilla</name>
    <dbReference type="NCBI Taxonomy" id="7936"/>
    <lineage>
        <taxon>Eukaryota</taxon>
        <taxon>Metazoa</taxon>
        <taxon>Chordata</taxon>
        <taxon>Craniata</taxon>
        <taxon>Vertebrata</taxon>
        <taxon>Euteleostomi</taxon>
        <taxon>Actinopterygii</taxon>
        <taxon>Neopterygii</taxon>
        <taxon>Teleostei</taxon>
        <taxon>Anguilliformes</taxon>
        <taxon>Anguillidae</taxon>
        <taxon>Anguilla</taxon>
    </lineage>
</organism>
<accession>A0A0E9PHG4</accession>
<sequence>MTLENRGHHKSPAFDRSENRYCETRVRLSDIVTHDRWHKKYLFRQL</sequence>
<proteinExistence type="predicted"/>
<dbReference type="EMBL" id="GBXM01105057">
    <property type="protein sequence ID" value="JAH03520.1"/>
    <property type="molecule type" value="Transcribed_RNA"/>
</dbReference>
<protein>
    <submittedName>
        <fullName evidence="1">Uncharacterized protein</fullName>
    </submittedName>
</protein>